<evidence type="ECO:0000256" key="1">
    <source>
        <dbReference type="ARBA" id="ARBA00006432"/>
    </source>
</evidence>
<dbReference type="GO" id="GO:0006631">
    <property type="term" value="P:fatty acid metabolic process"/>
    <property type="evidence" value="ECO:0007669"/>
    <property type="project" value="TreeGrafter"/>
</dbReference>
<dbReference type="NCBIfam" id="NF009071">
    <property type="entry name" value="PRK12406.1"/>
    <property type="match status" value="1"/>
</dbReference>
<dbReference type="Gene3D" id="3.30.300.30">
    <property type="match status" value="1"/>
</dbReference>
<feature type="domain" description="AMP-dependent synthetase/ligase" evidence="3">
    <location>
        <begin position="8"/>
        <end position="359"/>
    </location>
</feature>
<name>A0A1B1AJH8_9PROT</name>
<dbReference type="OrthoDB" id="9803968at2"/>
<keyword evidence="6" id="KW-1185">Reference proteome</keyword>
<dbReference type="Pfam" id="PF13193">
    <property type="entry name" value="AMP-binding_C"/>
    <property type="match status" value="1"/>
</dbReference>
<evidence type="ECO:0000313" key="6">
    <source>
        <dbReference type="Proteomes" id="UP000092498"/>
    </source>
</evidence>
<dbReference type="RefSeq" id="WP_066772066.1">
    <property type="nucleotide sequence ID" value="NZ_CP013244.1"/>
</dbReference>
<protein>
    <submittedName>
        <fullName evidence="5">Long-chain fatty acid--CoA ligase</fullName>
    </submittedName>
</protein>
<feature type="domain" description="AMP-binding enzyme C-terminal" evidence="4">
    <location>
        <begin position="418"/>
        <end position="493"/>
    </location>
</feature>
<dbReference type="InterPro" id="IPR020845">
    <property type="entry name" value="AMP-binding_CS"/>
</dbReference>
<dbReference type="PANTHER" id="PTHR43201:SF5">
    <property type="entry name" value="MEDIUM-CHAIN ACYL-COA LIGASE ACSF2, MITOCHONDRIAL"/>
    <property type="match status" value="1"/>
</dbReference>
<organism evidence="5 6">
    <name type="scientific">Candidatus Viadribacter manganicus</name>
    <dbReference type="NCBI Taxonomy" id="1759059"/>
    <lineage>
        <taxon>Bacteria</taxon>
        <taxon>Pseudomonadati</taxon>
        <taxon>Pseudomonadota</taxon>
        <taxon>Alphaproteobacteria</taxon>
        <taxon>Hyphomonadales</taxon>
        <taxon>Hyphomonadaceae</taxon>
        <taxon>Candidatus Viadribacter</taxon>
    </lineage>
</organism>
<dbReference type="InterPro" id="IPR045851">
    <property type="entry name" value="AMP-bd_C_sf"/>
</dbReference>
<dbReference type="KEGG" id="cbot:ATE48_12655"/>
<dbReference type="EMBL" id="CP013244">
    <property type="protein sequence ID" value="ANP46705.1"/>
    <property type="molecule type" value="Genomic_DNA"/>
</dbReference>
<dbReference type="Gene3D" id="3.40.50.12780">
    <property type="entry name" value="N-terminal domain of ligase-like"/>
    <property type="match status" value="1"/>
</dbReference>
<dbReference type="InParanoid" id="A0A1B1AJH8"/>
<evidence type="ECO:0000313" key="5">
    <source>
        <dbReference type="EMBL" id="ANP46705.1"/>
    </source>
</evidence>
<proteinExistence type="inferred from homology"/>
<dbReference type="InterPro" id="IPR000873">
    <property type="entry name" value="AMP-dep_synth/lig_dom"/>
</dbReference>
<dbReference type="InterPro" id="IPR025110">
    <property type="entry name" value="AMP-bd_C"/>
</dbReference>
<dbReference type="GO" id="GO:0031956">
    <property type="term" value="F:medium-chain fatty acid-CoA ligase activity"/>
    <property type="evidence" value="ECO:0007669"/>
    <property type="project" value="TreeGrafter"/>
</dbReference>
<evidence type="ECO:0000259" key="3">
    <source>
        <dbReference type="Pfam" id="PF00501"/>
    </source>
</evidence>
<evidence type="ECO:0000259" key="4">
    <source>
        <dbReference type="Pfam" id="PF13193"/>
    </source>
</evidence>
<evidence type="ECO:0000256" key="2">
    <source>
        <dbReference type="ARBA" id="ARBA00022598"/>
    </source>
</evidence>
<comment type="similarity">
    <text evidence="1">Belongs to the ATP-dependent AMP-binding enzyme family.</text>
</comment>
<gene>
    <name evidence="5" type="ORF">ATE48_12655</name>
</gene>
<keyword evidence="2 5" id="KW-0436">Ligase</keyword>
<dbReference type="PANTHER" id="PTHR43201">
    <property type="entry name" value="ACYL-COA SYNTHETASE"/>
    <property type="match status" value="1"/>
</dbReference>
<dbReference type="Pfam" id="PF00501">
    <property type="entry name" value="AMP-binding"/>
    <property type="match status" value="1"/>
</dbReference>
<dbReference type="PROSITE" id="PS00455">
    <property type="entry name" value="AMP_BINDING"/>
    <property type="match status" value="1"/>
</dbReference>
<dbReference type="AlphaFoldDB" id="A0A1B1AJH8"/>
<dbReference type="STRING" id="1759059.ATE48_12655"/>
<dbReference type="InterPro" id="IPR042099">
    <property type="entry name" value="ANL_N_sf"/>
</dbReference>
<reference evidence="5 6" key="1">
    <citation type="submission" date="2015-11" db="EMBL/GenBank/DDBJ databases">
        <title>Whole-Genome Sequence of Candidatus Oderbacter manganicum from the National Park Lower Oder Valley, Germany.</title>
        <authorList>
            <person name="Braun B."/>
            <person name="Liere K."/>
            <person name="Szewzyk U."/>
        </authorList>
    </citation>
    <scope>NUCLEOTIDE SEQUENCE [LARGE SCALE GENOMIC DNA]</scope>
    <source>
        <strain evidence="5 6">OTSz_A_272</strain>
    </source>
</reference>
<sequence>MSGAILSGDRRLDKQHLDERVARGATALANLGVGEGDCVATLLRNDFAFFEASFAADRLGAYAVPINWHFKANEISYILQDSAAKALIVHQDLLGEVRAILPDGIKLIVVDTPSEIVRAYDLAAPPAPPPKASLRWEALIAKSAPWSGPVTPSRNAIIYTSGTTGKPKGVRRAPADTAMAVSMARLVETALGLSLTRPVRTVITGPMYHAAPNLYGLWAARAGGLVVLQPKFEPEALLALIAKHAVTHLHMVPTMFSRLLALPEATRGGYDLSSLEFVAHAAAPCPPNVKRAMIEWWGPIIREYYGGTETGGAVACTSEEALAKPGTVGKAMDGCALRIISPEGAILGPGEVGEVYIRNSAFPDFTYHQREKDRAAIERDGFVSLGDIGYLDDDGFLFLRDRARDIIISGGVNIYPAEIEAELLSMPEVADCAVFGIPHAEFGEQVCAVVEPRLGAEPDLQSVRAFLQPRLADFKLPRVVKIEVALPREDSGKIFKRRLREPYWIGHDRQI</sequence>
<dbReference type="SUPFAM" id="SSF56801">
    <property type="entry name" value="Acetyl-CoA synthetase-like"/>
    <property type="match status" value="1"/>
</dbReference>
<accession>A0A1B1AJH8</accession>
<dbReference type="Proteomes" id="UP000092498">
    <property type="component" value="Chromosome"/>
</dbReference>